<evidence type="ECO:0000313" key="3">
    <source>
        <dbReference type="Proteomes" id="UP000660262"/>
    </source>
</evidence>
<evidence type="ECO:0000256" key="1">
    <source>
        <dbReference type="SAM" id="MobiDB-lite"/>
    </source>
</evidence>
<name>A0A830HZN3_9CHLO</name>
<feature type="compositionally biased region" description="Pro residues" evidence="1">
    <location>
        <begin position="358"/>
        <end position="367"/>
    </location>
</feature>
<keyword evidence="3" id="KW-1185">Reference proteome</keyword>
<evidence type="ECO:0000313" key="2">
    <source>
        <dbReference type="EMBL" id="GHP12075.1"/>
    </source>
</evidence>
<dbReference type="AlphaFoldDB" id="A0A830HZN3"/>
<feature type="region of interest" description="Disordered" evidence="1">
    <location>
        <begin position="474"/>
        <end position="553"/>
    </location>
</feature>
<organism evidence="2 3">
    <name type="scientific">Pycnococcus provasolii</name>
    <dbReference type="NCBI Taxonomy" id="41880"/>
    <lineage>
        <taxon>Eukaryota</taxon>
        <taxon>Viridiplantae</taxon>
        <taxon>Chlorophyta</taxon>
        <taxon>Pseudoscourfieldiophyceae</taxon>
        <taxon>Pseudoscourfieldiales</taxon>
        <taxon>Pycnococcaceae</taxon>
        <taxon>Pycnococcus</taxon>
    </lineage>
</organism>
<dbReference type="Proteomes" id="UP000660262">
    <property type="component" value="Unassembled WGS sequence"/>
</dbReference>
<feature type="compositionally biased region" description="Polar residues" evidence="1">
    <location>
        <begin position="1"/>
        <end position="18"/>
    </location>
</feature>
<reference evidence="2" key="1">
    <citation type="submission" date="2020-10" db="EMBL/GenBank/DDBJ databases">
        <title>Unveiling of a novel bifunctional photoreceptor, Dualchrome1, isolated from a cosmopolitan green alga.</title>
        <authorList>
            <person name="Suzuki S."/>
            <person name="Kawachi M."/>
        </authorList>
    </citation>
    <scope>NUCLEOTIDE SEQUENCE</scope>
    <source>
        <strain evidence="2">NIES 2893</strain>
    </source>
</reference>
<gene>
    <name evidence="2" type="ORF">PPROV_001080200</name>
</gene>
<proteinExistence type="predicted"/>
<dbReference type="EMBL" id="BNJQ01000038">
    <property type="protein sequence ID" value="GHP12075.1"/>
    <property type="molecule type" value="Genomic_DNA"/>
</dbReference>
<feature type="region of interest" description="Disordered" evidence="1">
    <location>
        <begin position="1"/>
        <end position="24"/>
    </location>
</feature>
<comment type="caution">
    <text evidence="2">The sequence shown here is derived from an EMBL/GenBank/DDBJ whole genome shotgun (WGS) entry which is preliminary data.</text>
</comment>
<feature type="region of interest" description="Disordered" evidence="1">
    <location>
        <begin position="353"/>
        <end position="388"/>
    </location>
</feature>
<feature type="compositionally biased region" description="Low complexity" evidence="1">
    <location>
        <begin position="474"/>
        <end position="492"/>
    </location>
</feature>
<accession>A0A830HZN3</accession>
<protein>
    <submittedName>
        <fullName evidence="2">Uncharacterized protein</fullName>
    </submittedName>
</protein>
<feature type="compositionally biased region" description="Low complexity" evidence="1">
    <location>
        <begin position="379"/>
        <end position="388"/>
    </location>
</feature>
<sequence length="553" mass="55926">MSGTDASAANLQQHNRGSLTQLPTPQQVVPQIAMDAAASMTQHLTASQPATLQAPHMPPFDPAFLSNNMAAMYSMPWAANAAQFWAHAGAFWGPAASQPPPVMPVSSEALKSLQRAADQQRLPQPPTPPFLHAAHPLHTNLASPRAHAQHQKALHTHHAPALAHQCHHPAGKDNKLAIPMAPAAASPHHCSGDPSIGGGIAAIPGPQFRRCPVCKVRKNGKCGTPVASPKCLRRIGVWCPRAAEPEDLAVSAGAPGLAHALVAAGLPPGAFEAAAMATQARLLGPQAAAAAAAAAAAVSQGTDVGAHATSPAAAAAAAVAAAAAAATGAHPPWMPPMAGLEEAAATTLALLKREPSPEPRPPPPPNADMPTAKRARLDSSVVPVPVRPSASIGRTPSIVALANSAKPPPPGLIPIKGSNDSIAIGKESTPHLTSSGAPSNTILSLPSISLLNQGEQTSAEPAVTKKGGMAMTTTATTTTTKPLSPKTTTPPLAENGPRAMTPIRGPDESRGAETKNGGEWSAEEEGEGDRGARCGSEETDGSGASGAGTYNSS</sequence>